<reference evidence="4" key="1">
    <citation type="journal article" date="2014" name="PLoS ONE">
        <title>The genome and linkage map of the northern pike (Esox lucius): conserved synteny revealed between the salmonid sister group and the Neoteleostei.</title>
        <authorList>
            <person name="Rondeau E.B."/>
            <person name="Minkley D.R."/>
            <person name="Leong J.S."/>
            <person name="Messmer A.M."/>
            <person name="Jantzen J.R."/>
            <person name="von Schalburg K.R."/>
            <person name="Lemon C."/>
            <person name="Bird N.H."/>
            <person name="Koop B.F."/>
        </authorList>
    </citation>
    <scope>NUCLEOTIDE SEQUENCE</scope>
</reference>
<gene>
    <name evidence="3" type="primary">KLHDC1</name>
</gene>
<sequence>MDSATEKHCSELVARERSGHTALVEGNVMYVWGGYVSIADDEVFLPNDEIWLFDLESGVWEMCTMSGEVPSPMSGICGCSMNGDMYIFGGCDDSGQTNQLYCVNLLDGKFTWSKVNHRTGSPPSPRDKLSCWVFNGRLIYFGGYGHKQLDEINNNRSFLMDESSWAEDIYWGWNNEVHMFDPTSARWCEPHTSGHSPEPRAAHASATLGNKGYIYGGRIRECRTSDIHCLDLESWTWSEIVPVSPVPLGRSWHTLTAISDSALFLFGGLSIECKPMSDGWVLDVETQKWREIEHPYMNKPRLWHTACQGKDSDVIVFGGSCDFILLVDKGHCNDALVFQMKPYSLFRICEDYIAKNVKNCKMLQKQLPYMPAKLLPAVQKRITYFQTSSKKCNVNK</sequence>
<evidence type="ECO:0000313" key="4">
    <source>
        <dbReference type="Proteomes" id="UP000265140"/>
    </source>
</evidence>
<keyword evidence="2" id="KW-0677">Repeat</keyword>
<dbReference type="KEGG" id="els:105015983"/>
<organism evidence="3 4">
    <name type="scientific">Esox lucius</name>
    <name type="common">Northern pike</name>
    <dbReference type="NCBI Taxonomy" id="8010"/>
    <lineage>
        <taxon>Eukaryota</taxon>
        <taxon>Metazoa</taxon>
        <taxon>Chordata</taxon>
        <taxon>Craniata</taxon>
        <taxon>Vertebrata</taxon>
        <taxon>Euteleostomi</taxon>
        <taxon>Actinopterygii</taxon>
        <taxon>Neopterygii</taxon>
        <taxon>Teleostei</taxon>
        <taxon>Protacanthopterygii</taxon>
        <taxon>Esociformes</taxon>
        <taxon>Esocidae</taxon>
        <taxon>Esox</taxon>
    </lineage>
</organism>
<dbReference type="InterPro" id="IPR015915">
    <property type="entry name" value="Kelch-typ_b-propeller"/>
</dbReference>
<keyword evidence="1" id="KW-0880">Kelch repeat</keyword>
<dbReference type="Proteomes" id="UP000265140">
    <property type="component" value="Chromosome 15"/>
</dbReference>
<dbReference type="SUPFAM" id="SSF117281">
    <property type="entry name" value="Kelch motif"/>
    <property type="match status" value="2"/>
</dbReference>
<evidence type="ECO:0000256" key="1">
    <source>
        <dbReference type="ARBA" id="ARBA00022441"/>
    </source>
</evidence>
<dbReference type="OrthoDB" id="10251809at2759"/>
<dbReference type="STRING" id="8010.ENSELUP00000036861"/>
<dbReference type="PANTHER" id="PTHR46228">
    <property type="entry name" value="KELCH DOMAIN-CONTAINING PROTEIN"/>
    <property type="match status" value="1"/>
</dbReference>
<evidence type="ECO:0008006" key="5">
    <source>
        <dbReference type="Google" id="ProtNLM"/>
    </source>
</evidence>
<accession>A0A3P9A6Q3</accession>
<dbReference type="Ensembl" id="ENSELUT00000025812.3">
    <property type="protein sequence ID" value="ENSELUP00000036861.1"/>
    <property type="gene ID" value="ENSELUG00000000618.3"/>
</dbReference>
<name>A0A3P9A6Q3_ESOLU</name>
<proteinExistence type="predicted"/>
<dbReference type="GeneID" id="105015983"/>
<evidence type="ECO:0000313" key="3">
    <source>
        <dbReference type="Ensembl" id="ENSELUP00000036861.1"/>
    </source>
</evidence>
<keyword evidence="4" id="KW-1185">Reference proteome</keyword>
<reference evidence="3" key="3">
    <citation type="submission" date="2025-08" db="UniProtKB">
        <authorList>
            <consortium name="Ensembl"/>
        </authorList>
    </citation>
    <scope>IDENTIFICATION</scope>
</reference>
<dbReference type="InParanoid" id="A0A3P9A6Q3"/>
<dbReference type="Bgee" id="ENSELUG00000000618">
    <property type="expression patterns" value="Expressed in bone element and 15 other cell types or tissues"/>
</dbReference>
<reference evidence="3" key="2">
    <citation type="submission" date="2020-02" db="EMBL/GenBank/DDBJ databases">
        <title>Esox lucius (northern pike) genome, fEsoLuc1, primary haplotype.</title>
        <authorList>
            <person name="Myers G."/>
            <person name="Karagic N."/>
            <person name="Meyer A."/>
            <person name="Pippel M."/>
            <person name="Reichard M."/>
            <person name="Winkler S."/>
            <person name="Tracey A."/>
            <person name="Sims Y."/>
            <person name="Howe K."/>
            <person name="Rhie A."/>
            <person name="Formenti G."/>
            <person name="Durbin R."/>
            <person name="Fedrigo O."/>
            <person name="Jarvis E.D."/>
        </authorList>
    </citation>
    <scope>NUCLEOTIDE SEQUENCE [LARGE SCALE GENOMIC DNA]</scope>
</reference>
<dbReference type="GeneTree" id="ENSGT00940000157509"/>
<dbReference type="AlphaFoldDB" id="A0A3P9A6Q3"/>
<protein>
    <recommendedName>
        <fullName evidence="5">Kelch domain containing 1</fullName>
    </recommendedName>
</protein>
<reference evidence="3" key="4">
    <citation type="submission" date="2025-09" db="UniProtKB">
        <authorList>
            <consortium name="Ensembl"/>
        </authorList>
    </citation>
    <scope>IDENTIFICATION</scope>
</reference>
<dbReference type="PANTHER" id="PTHR46228:SF1">
    <property type="entry name" value="KELCH DOMAIN-CONTAINING PROTEIN 1"/>
    <property type="match status" value="1"/>
</dbReference>
<evidence type="ECO:0000256" key="2">
    <source>
        <dbReference type="ARBA" id="ARBA00022737"/>
    </source>
</evidence>
<dbReference type="Pfam" id="PF24681">
    <property type="entry name" value="Kelch_KLHDC2_KLHL20_DRC7"/>
    <property type="match status" value="1"/>
</dbReference>
<dbReference type="Gene3D" id="2.120.10.80">
    <property type="entry name" value="Kelch-type beta propeller"/>
    <property type="match status" value="2"/>
</dbReference>
<dbReference type="OMA" id="KWILYHV"/>